<dbReference type="HOGENOM" id="CLU_1597784_0_0_1"/>
<dbReference type="eggNOG" id="ENOG502RUX6">
    <property type="taxonomic scope" value="Eukaryota"/>
</dbReference>
<reference evidence="2" key="1">
    <citation type="journal article" date="2010" name="Genome Biol.">
        <title>Genome sequence of the necrotrophic plant pathogen Pythium ultimum reveals original pathogenicity mechanisms and effector repertoire.</title>
        <authorList>
            <person name="Levesque C.A."/>
            <person name="Brouwer H."/>
            <person name="Cano L."/>
            <person name="Hamilton J.P."/>
            <person name="Holt C."/>
            <person name="Huitema E."/>
            <person name="Raffaele S."/>
            <person name="Robideau G.P."/>
            <person name="Thines M."/>
            <person name="Win J."/>
            <person name="Zerillo M.M."/>
            <person name="Beakes G.W."/>
            <person name="Boore J.L."/>
            <person name="Busam D."/>
            <person name="Dumas B."/>
            <person name="Ferriera S."/>
            <person name="Fuerstenberg S.I."/>
            <person name="Gachon C.M."/>
            <person name="Gaulin E."/>
            <person name="Govers F."/>
            <person name="Grenville-Briggs L."/>
            <person name="Horner N."/>
            <person name="Hostetler J."/>
            <person name="Jiang R.H."/>
            <person name="Johnson J."/>
            <person name="Krajaejun T."/>
            <person name="Lin H."/>
            <person name="Meijer H.J."/>
            <person name="Moore B."/>
            <person name="Morris P."/>
            <person name="Phuntmart V."/>
            <person name="Puiu D."/>
            <person name="Shetty J."/>
            <person name="Stajich J.E."/>
            <person name="Tripathy S."/>
            <person name="Wawra S."/>
            <person name="van West P."/>
            <person name="Whitty B.R."/>
            <person name="Coutinho P.M."/>
            <person name="Henrissat B."/>
            <person name="Martin F."/>
            <person name="Thomas P.D."/>
            <person name="Tyler B.M."/>
            <person name="De Vries R.P."/>
            <person name="Kamoun S."/>
            <person name="Yandell M."/>
            <person name="Tisserat N."/>
            <person name="Buell C.R."/>
        </authorList>
    </citation>
    <scope>NUCLEOTIDE SEQUENCE</scope>
    <source>
        <strain evidence="2">DAOM:BR144</strain>
    </source>
</reference>
<sequence>MLAHAQETLYGLEKQEAQLQTKVDMEQAIEHDLTQRLQQLDDDVDQLRSMHATSDELIEMERTTVAQLEQEYAMLLTHEHEAKHECDVLTIQAEKQKLQLKDIRTKSAYLEFVSRIPMKKHLEEKKIRDQEEGLLLKVCQVDDENALLEAELARLDKQLAWSLNCVM</sequence>
<dbReference type="AlphaFoldDB" id="K3WMH0"/>
<accession>K3WMH0</accession>
<dbReference type="InParanoid" id="K3WMH0"/>
<evidence type="ECO:0000313" key="2">
    <source>
        <dbReference type="Proteomes" id="UP000019132"/>
    </source>
</evidence>
<reference evidence="2" key="2">
    <citation type="submission" date="2010-04" db="EMBL/GenBank/DDBJ databases">
        <authorList>
            <person name="Buell R."/>
            <person name="Hamilton J."/>
            <person name="Hostetler J."/>
        </authorList>
    </citation>
    <scope>NUCLEOTIDE SEQUENCE [LARGE SCALE GENOMIC DNA]</scope>
    <source>
        <strain evidence="2">DAOM:BR144</strain>
    </source>
</reference>
<dbReference type="VEuPathDB" id="FungiDB:PYU1_G006150"/>
<protein>
    <submittedName>
        <fullName evidence="1">Uncharacterized protein</fullName>
    </submittedName>
</protein>
<name>K3WMH0_GLOUD</name>
<dbReference type="EMBL" id="GL376625">
    <property type="status" value="NOT_ANNOTATED_CDS"/>
    <property type="molecule type" value="Genomic_DNA"/>
</dbReference>
<dbReference type="Proteomes" id="UP000019132">
    <property type="component" value="Unassembled WGS sequence"/>
</dbReference>
<proteinExistence type="predicted"/>
<dbReference type="EnsemblProtists" id="PYU1_T006162">
    <property type="protein sequence ID" value="PYU1_T006162"/>
    <property type="gene ID" value="PYU1_G006150"/>
</dbReference>
<keyword evidence="2" id="KW-1185">Reference proteome</keyword>
<evidence type="ECO:0000313" key="1">
    <source>
        <dbReference type="EnsemblProtists" id="PYU1_T006162"/>
    </source>
</evidence>
<reference evidence="1" key="3">
    <citation type="submission" date="2015-02" db="UniProtKB">
        <authorList>
            <consortium name="EnsemblProtists"/>
        </authorList>
    </citation>
    <scope>IDENTIFICATION</scope>
    <source>
        <strain evidence="1">DAOM BR144</strain>
    </source>
</reference>
<organism evidence="1 2">
    <name type="scientific">Globisporangium ultimum (strain ATCC 200006 / CBS 805.95 / DAOM BR144)</name>
    <name type="common">Pythium ultimum</name>
    <dbReference type="NCBI Taxonomy" id="431595"/>
    <lineage>
        <taxon>Eukaryota</taxon>
        <taxon>Sar</taxon>
        <taxon>Stramenopiles</taxon>
        <taxon>Oomycota</taxon>
        <taxon>Peronosporomycetes</taxon>
        <taxon>Pythiales</taxon>
        <taxon>Pythiaceae</taxon>
        <taxon>Globisporangium</taxon>
    </lineage>
</organism>